<keyword evidence="1" id="KW-0732">Signal</keyword>
<reference evidence="2" key="1">
    <citation type="submission" date="2016-01" db="EMBL/GenBank/DDBJ databases">
        <authorList>
            <person name="Peeters C."/>
        </authorList>
    </citation>
    <scope>NUCLEOTIDE SEQUENCE [LARGE SCALE GENOMIC DNA]</scope>
    <source>
        <strain evidence="2">LMG 29317</strain>
    </source>
</reference>
<organism evidence="2 3">
    <name type="scientific">Caballeronia arvi</name>
    <dbReference type="NCBI Taxonomy" id="1777135"/>
    <lineage>
        <taxon>Bacteria</taxon>
        <taxon>Pseudomonadati</taxon>
        <taxon>Pseudomonadota</taxon>
        <taxon>Betaproteobacteria</taxon>
        <taxon>Burkholderiales</taxon>
        <taxon>Burkholderiaceae</taxon>
        <taxon>Caballeronia</taxon>
    </lineage>
</organism>
<dbReference type="EMBL" id="FCOM02000108">
    <property type="protein sequence ID" value="SAL87985.1"/>
    <property type="molecule type" value="Genomic_DNA"/>
</dbReference>
<comment type="caution">
    <text evidence="2">The sequence shown here is derived from an EMBL/GenBank/DDBJ whole genome shotgun (WGS) entry which is preliminary data.</text>
</comment>
<evidence type="ECO:0000256" key="1">
    <source>
        <dbReference type="ARBA" id="ARBA00022729"/>
    </source>
</evidence>
<gene>
    <name evidence="2" type="ORF">AWB74_08353</name>
</gene>
<evidence type="ECO:0000313" key="2">
    <source>
        <dbReference type="EMBL" id="SAL87985.1"/>
    </source>
</evidence>
<sequence>MGLALREYMWKSLGLAALCTVFSLSSGEELTLSATYLTSPRVASTSYENAKALNIGPQKLPYPSARITARAFGDFFQRGAFDLFVATTTFDPAVQPERAARGAFEFWRRMQDNTFVRDSSILLDDGGCVYPTKAVVADFNRDGKPDIFVACRGLGTTAFVGERSAILLSQHDGTYKTSFLDIEGAFVSAAAADLTGTGRIDVVAVDGNATTYSRTAGVSADEFPIDSTTATVILVNDGQGRFVPRPSLMTQVITDFTDVEALDLNGDGRPDIVLLGADGGYGQPSIVMLNDGTGSFANVKPVVLPRASIANPAPQDLVFVGNALYVSRTDASAHGKRTIQRIGWPGLDSTLIDDKEVHSALPDAGWMVPVEREGKTKLSIDCVPSAAGLDLR</sequence>
<dbReference type="Pfam" id="PF13517">
    <property type="entry name" value="FG-GAP_3"/>
    <property type="match status" value="1"/>
</dbReference>
<dbReference type="PANTHER" id="PTHR46580">
    <property type="entry name" value="SENSOR KINASE-RELATED"/>
    <property type="match status" value="1"/>
</dbReference>
<proteinExistence type="predicted"/>
<dbReference type="Proteomes" id="UP000055019">
    <property type="component" value="Unassembled WGS sequence"/>
</dbReference>
<keyword evidence="3" id="KW-1185">Reference proteome</keyword>
<protein>
    <submittedName>
        <fullName evidence="2">FG-GAP repeat protein</fullName>
    </submittedName>
</protein>
<accession>A0A158L414</accession>
<dbReference type="AlphaFoldDB" id="A0A158L414"/>
<dbReference type="InterPro" id="IPR028994">
    <property type="entry name" value="Integrin_alpha_N"/>
</dbReference>
<dbReference type="Gene3D" id="2.130.10.130">
    <property type="entry name" value="Integrin alpha, N-terminal"/>
    <property type="match status" value="1"/>
</dbReference>
<name>A0A158L414_9BURK</name>
<dbReference type="SUPFAM" id="SSF69318">
    <property type="entry name" value="Integrin alpha N-terminal domain"/>
    <property type="match status" value="1"/>
</dbReference>
<evidence type="ECO:0000313" key="3">
    <source>
        <dbReference type="Proteomes" id="UP000055019"/>
    </source>
</evidence>
<dbReference type="InterPro" id="IPR013517">
    <property type="entry name" value="FG-GAP"/>
</dbReference>
<dbReference type="OrthoDB" id="480426at2"/>